<keyword evidence="5" id="KW-1185">Reference proteome</keyword>
<proteinExistence type="predicted"/>
<dbReference type="SUPFAM" id="SSF51445">
    <property type="entry name" value="(Trans)glycosidases"/>
    <property type="match status" value="1"/>
</dbReference>
<evidence type="ECO:0000259" key="3">
    <source>
        <dbReference type="Pfam" id="PF02638"/>
    </source>
</evidence>
<dbReference type="PANTHER" id="PTHR43405">
    <property type="entry name" value="GLYCOSYL HYDROLASE DIGH"/>
    <property type="match status" value="1"/>
</dbReference>
<evidence type="ECO:0000256" key="1">
    <source>
        <dbReference type="ARBA" id="ARBA00022729"/>
    </source>
</evidence>
<dbReference type="Pfam" id="PF02638">
    <property type="entry name" value="GHL10"/>
    <property type="match status" value="1"/>
</dbReference>
<dbReference type="EMBL" id="JAFIDN010000009">
    <property type="protein sequence ID" value="MBP3193257.1"/>
    <property type="molecule type" value="Genomic_DNA"/>
</dbReference>
<feature type="chain" id="PRO_5035264893" evidence="2">
    <location>
        <begin position="23"/>
        <end position="542"/>
    </location>
</feature>
<sequence length="542" mass="62074">MKSASCLILAISWLLMFSGCKTAETATGLLDDYDPPKEDFRGAWLTSVVNLDWPVSNEQPVDEQKADAIAMLDSLKDIGINAVLFQVRGESDALYASAYDPWSYWLTGEQGRAPEPFYDPLSFMVSEAHKRGMELHAWLNPYRVERIKGKYDLAGSNISRREPEWILEFASGEDQYYTMLNPGLPEVRDYVTNVVVDIISRYDVDGVHFDDYFYPYSPVTDEDSLTWEEHHSGIEDIEDWRRHNVNELVAQVHDSIQALDPDINFGISPFAIRKNEDAGTDAFEGYYRLYADGQAWLEEQTIDYINPQLYFELEHPRAPYAPLLEYWTRVAYENGRHMYAGLAPYKIFPPTDWTLEQALDQLLLNLENGKVHGNIYFRTEHMIGNPKGYTDFVRDELYRYPALTPSMPWKSQARPPEVQKLSASWSGDGRMILTWADRYPESGEADPLRYAVYKIASGADEYDQLATAENPALSANDELADEVLKAENMIGLTGENQFVDQWPEGRDEAIYLITSVSRNSRESEPVMIRTSRDGDRFTYDAM</sequence>
<organism evidence="4 5">
    <name type="scientific">Natronogracilivirga saccharolytica</name>
    <dbReference type="NCBI Taxonomy" id="2812953"/>
    <lineage>
        <taxon>Bacteria</taxon>
        <taxon>Pseudomonadati</taxon>
        <taxon>Balneolota</taxon>
        <taxon>Balneolia</taxon>
        <taxon>Balneolales</taxon>
        <taxon>Cyclonatronaceae</taxon>
        <taxon>Natronogracilivirga</taxon>
    </lineage>
</organism>
<feature type="domain" description="Glycosyl hydrolase-like 10" evidence="3">
    <location>
        <begin position="40"/>
        <end position="349"/>
    </location>
</feature>
<evidence type="ECO:0000313" key="4">
    <source>
        <dbReference type="EMBL" id="MBP3193257.1"/>
    </source>
</evidence>
<dbReference type="InterPro" id="IPR052177">
    <property type="entry name" value="Divisome_Glycosyl_Hydrolase"/>
</dbReference>
<evidence type="ECO:0000256" key="2">
    <source>
        <dbReference type="SAM" id="SignalP"/>
    </source>
</evidence>
<evidence type="ECO:0000313" key="5">
    <source>
        <dbReference type="Proteomes" id="UP000673975"/>
    </source>
</evidence>
<feature type="signal peptide" evidence="2">
    <location>
        <begin position="1"/>
        <end position="22"/>
    </location>
</feature>
<dbReference type="AlphaFoldDB" id="A0A8J7RUL5"/>
<keyword evidence="1 2" id="KW-0732">Signal</keyword>
<reference evidence="4" key="1">
    <citation type="submission" date="2021-02" db="EMBL/GenBank/DDBJ databases">
        <title>Natronogracilivirga saccharolytica gen. nov. sp. nov. a new anaerobic, haloalkiliphilic carbohydrate-fermenting bacterium from soda lake and proposing of Cyclonatronumiaceae fam. nov. in the phylum Balneolaeota.</title>
        <authorList>
            <person name="Zhilina T.N."/>
            <person name="Sorokin D.Y."/>
            <person name="Zavarzina D.G."/>
            <person name="Toshchakov S.V."/>
            <person name="Kublanov I.V."/>
        </authorList>
    </citation>
    <scope>NUCLEOTIDE SEQUENCE</scope>
    <source>
        <strain evidence="4">Z-1702</strain>
    </source>
</reference>
<protein>
    <submittedName>
        <fullName evidence="4">Family 10 glycosylhydrolase</fullName>
    </submittedName>
</protein>
<dbReference type="Gene3D" id="3.20.20.80">
    <property type="entry name" value="Glycosidases"/>
    <property type="match status" value="1"/>
</dbReference>
<accession>A0A8J7RUL5</accession>
<dbReference type="RefSeq" id="WP_210512715.1">
    <property type="nucleotide sequence ID" value="NZ_JAFIDN010000009.1"/>
</dbReference>
<comment type="caution">
    <text evidence="4">The sequence shown here is derived from an EMBL/GenBank/DDBJ whole genome shotgun (WGS) entry which is preliminary data.</text>
</comment>
<dbReference type="InterPro" id="IPR003790">
    <property type="entry name" value="GHL10"/>
</dbReference>
<dbReference type="Proteomes" id="UP000673975">
    <property type="component" value="Unassembled WGS sequence"/>
</dbReference>
<dbReference type="PROSITE" id="PS51257">
    <property type="entry name" value="PROKAR_LIPOPROTEIN"/>
    <property type="match status" value="1"/>
</dbReference>
<gene>
    <name evidence="4" type="ORF">NATSA_11320</name>
</gene>
<name>A0A8J7RUL5_9BACT</name>
<dbReference type="InterPro" id="IPR017853">
    <property type="entry name" value="GH"/>
</dbReference>
<dbReference type="PANTHER" id="PTHR43405:SF1">
    <property type="entry name" value="GLYCOSYL HYDROLASE DIGH"/>
    <property type="match status" value="1"/>
</dbReference>